<dbReference type="Gene3D" id="1.10.510.10">
    <property type="entry name" value="Transferase(Phosphotransferase) domain 1"/>
    <property type="match status" value="1"/>
</dbReference>
<dbReference type="GO" id="GO:0004674">
    <property type="term" value="F:protein serine/threonine kinase activity"/>
    <property type="evidence" value="ECO:0007669"/>
    <property type="project" value="UniProtKB-KW"/>
</dbReference>
<dbReference type="GO" id="GO:0051707">
    <property type="term" value="P:response to other organism"/>
    <property type="evidence" value="ECO:0007669"/>
    <property type="project" value="UniProtKB-ARBA"/>
</dbReference>
<evidence type="ECO:0000256" key="10">
    <source>
        <dbReference type="PROSITE-ProRule" id="PRU10141"/>
    </source>
</evidence>
<keyword evidence="3 14" id="KW-0418">Kinase</keyword>
<evidence type="ECO:0000256" key="1">
    <source>
        <dbReference type="ARBA" id="ARBA00022679"/>
    </source>
</evidence>
<evidence type="ECO:0000256" key="3">
    <source>
        <dbReference type="ARBA" id="ARBA00022777"/>
    </source>
</evidence>
<dbReference type="InterPro" id="IPR017441">
    <property type="entry name" value="Protein_kinase_ATP_BS"/>
</dbReference>
<feature type="binding site" evidence="10">
    <location>
        <position position="73"/>
    </location>
    <ligand>
        <name>ATP</name>
        <dbReference type="ChEBI" id="CHEBI:30616"/>
    </ligand>
</feature>
<evidence type="ECO:0000256" key="12">
    <source>
        <dbReference type="SAM" id="MobiDB-lite"/>
    </source>
</evidence>
<feature type="domain" description="Protein kinase" evidence="13">
    <location>
        <begin position="44"/>
        <end position="192"/>
    </location>
</feature>
<comment type="caution">
    <text evidence="14">The sequence shown here is derived from an EMBL/GenBank/DDBJ whole genome shotgun (WGS) entry which is preliminary data.</text>
</comment>
<name>A0AAV9AC50_ACOGR</name>
<evidence type="ECO:0000256" key="5">
    <source>
        <dbReference type="ARBA" id="ARBA00038035"/>
    </source>
</evidence>
<evidence type="ECO:0000256" key="6">
    <source>
        <dbReference type="ARBA" id="ARBA00038999"/>
    </source>
</evidence>
<comment type="catalytic activity">
    <reaction evidence="9">
        <text>L-tyrosyl-[protein] + ATP = O-phospho-L-tyrosyl-[protein] + ADP + H(+)</text>
        <dbReference type="Rhea" id="RHEA:10596"/>
        <dbReference type="Rhea" id="RHEA-COMP:10136"/>
        <dbReference type="Rhea" id="RHEA-COMP:20101"/>
        <dbReference type="ChEBI" id="CHEBI:15378"/>
        <dbReference type="ChEBI" id="CHEBI:30616"/>
        <dbReference type="ChEBI" id="CHEBI:46858"/>
        <dbReference type="ChEBI" id="CHEBI:61978"/>
        <dbReference type="ChEBI" id="CHEBI:456216"/>
        <dbReference type="EC" id="2.7.12.2"/>
    </reaction>
</comment>
<evidence type="ECO:0000256" key="7">
    <source>
        <dbReference type="ARBA" id="ARBA00049014"/>
    </source>
</evidence>
<dbReference type="PROSITE" id="PS00108">
    <property type="entry name" value="PROTEIN_KINASE_ST"/>
    <property type="match status" value="1"/>
</dbReference>
<dbReference type="EMBL" id="JAUJYN010000010">
    <property type="protein sequence ID" value="KAK1261825.1"/>
    <property type="molecule type" value="Genomic_DNA"/>
</dbReference>
<dbReference type="PANTHER" id="PTHR48013">
    <property type="entry name" value="DUAL SPECIFICITY MITOGEN-ACTIVATED PROTEIN KINASE KINASE 5-RELATED"/>
    <property type="match status" value="1"/>
</dbReference>
<feature type="compositionally biased region" description="Basic residues" evidence="12">
    <location>
        <begin position="1"/>
        <end position="11"/>
    </location>
</feature>
<reference evidence="14" key="1">
    <citation type="journal article" date="2023" name="Nat. Commun.">
        <title>Diploid and tetraploid genomes of Acorus and the evolution of monocots.</title>
        <authorList>
            <person name="Ma L."/>
            <person name="Liu K.W."/>
            <person name="Li Z."/>
            <person name="Hsiao Y.Y."/>
            <person name="Qi Y."/>
            <person name="Fu T."/>
            <person name="Tang G.D."/>
            <person name="Zhang D."/>
            <person name="Sun W.H."/>
            <person name="Liu D.K."/>
            <person name="Li Y."/>
            <person name="Chen G.Z."/>
            <person name="Liu X.D."/>
            <person name="Liao X.Y."/>
            <person name="Jiang Y.T."/>
            <person name="Yu X."/>
            <person name="Hao Y."/>
            <person name="Huang J."/>
            <person name="Zhao X.W."/>
            <person name="Ke S."/>
            <person name="Chen Y.Y."/>
            <person name="Wu W.L."/>
            <person name="Hsu J.L."/>
            <person name="Lin Y.F."/>
            <person name="Huang M.D."/>
            <person name="Li C.Y."/>
            <person name="Huang L."/>
            <person name="Wang Z.W."/>
            <person name="Zhao X."/>
            <person name="Zhong W.Y."/>
            <person name="Peng D.H."/>
            <person name="Ahmad S."/>
            <person name="Lan S."/>
            <person name="Zhang J.S."/>
            <person name="Tsai W.C."/>
            <person name="Van de Peer Y."/>
            <person name="Liu Z.J."/>
        </authorList>
    </citation>
    <scope>NUCLEOTIDE SEQUENCE</scope>
    <source>
        <strain evidence="14">SCP</strain>
    </source>
</reference>
<evidence type="ECO:0000259" key="13">
    <source>
        <dbReference type="PROSITE" id="PS50011"/>
    </source>
</evidence>
<comment type="catalytic activity">
    <reaction evidence="7">
        <text>L-seryl-[protein] + ATP = O-phospho-L-seryl-[protein] + ADP + H(+)</text>
        <dbReference type="Rhea" id="RHEA:17989"/>
        <dbReference type="Rhea" id="RHEA-COMP:9863"/>
        <dbReference type="Rhea" id="RHEA-COMP:11604"/>
        <dbReference type="ChEBI" id="CHEBI:15378"/>
        <dbReference type="ChEBI" id="CHEBI:29999"/>
        <dbReference type="ChEBI" id="CHEBI:30616"/>
        <dbReference type="ChEBI" id="CHEBI:83421"/>
        <dbReference type="ChEBI" id="CHEBI:456216"/>
        <dbReference type="EC" id="2.7.12.2"/>
    </reaction>
</comment>
<evidence type="ECO:0000313" key="15">
    <source>
        <dbReference type="Proteomes" id="UP001179952"/>
    </source>
</evidence>
<gene>
    <name evidence="14" type="ORF">QJS04_geneDACA008860</name>
</gene>
<evidence type="ECO:0000256" key="9">
    <source>
        <dbReference type="ARBA" id="ARBA00051693"/>
    </source>
</evidence>
<dbReference type="Proteomes" id="UP001179952">
    <property type="component" value="Unassembled WGS sequence"/>
</dbReference>
<dbReference type="GO" id="GO:0004708">
    <property type="term" value="F:MAP kinase kinase activity"/>
    <property type="evidence" value="ECO:0007669"/>
    <property type="project" value="UniProtKB-EC"/>
</dbReference>
<protein>
    <recommendedName>
        <fullName evidence="6">mitogen-activated protein kinase kinase</fullName>
        <ecNumber evidence="6">2.7.12.2</ecNumber>
    </recommendedName>
</protein>
<dbReference type="AlphaFoldDB" id="A0AAV9AC50"/>
<evidence type="ECO:0000256" key="2">
    <source>
        <dbReference type="ARBA" id="ARBA00022741"/>
    </source>
</evidence>
<dbReference type="PROSITE" id="PS50011">
    <property type="entry name" value="PROTEIN_KINASE_DOM"/>
    <property type="match status" value="1"/>
</dbReference>
<dbReference type="SUPFAM" id="SSF56112">
    <property type="entry name" value="Protein kinase-like (PK-like)"/>
    <property type="match status" value="1"/>
</dbReference>
<dbReference type="EC" id="2.7.12.2" evidence="6"/>
<keyword evidence="2 10" id="KW-0547">Nucleotide-binding</keyword>
<evidence type="ECO:0000313" key="14">
    <source>
        <dbReference type="EMBL" id="KAK1261825.1"/>
    </source>
</evidence>
<sequence>MALVIRQRRHQPPLTLSLPPTPPPLSPPPPPLTDLFPHLHSSDLEKLSVLGHGGGGTVYLARHRRTSSEFALKLLRSPPREAELLLLLSPDSPYIVRFHGAFSAAAAEDDLCLIMEYMDSGSLHDLLKTRHRLREGGIAFIAKRVLEGLRHLHGLGVVHGDIKPSNLLINARGEVKIADFGASRVVSGKRSI</sequence>
<evidence type="ECO:0000256" key="4">
    <source>
        <dbReference type="ARBA" id="ARBA00022840"/>
    </source>
</evidence>
<dbReference type="Pfam" id="PF00069">
    <property type="entry name" value="Pkinase"/>
    <property type="match status" value="1"/>
</dbReference>
<comment type="catalytic activity">
    <reaction evidence="8">
        <text>L-threonyl-[protein] + ATP = O-phospho-L-threonyl-[protein] + ADP + H(+)</text>
        <dbReference type="Rhea" id="RHEA:46608"/>
        <dbReference type="Rhea" id="RHEA-COMP:11060"/>
        <dbReference type="Rhea" id="RHEA-COMP:11605"/>
        <dbReference type="ChEBI" id="CHEBI:15378"/>
        <dbReference type="ChEBI" id="CHEBI:30013"/>
        <dbReference type="ChEBI" id="CHEBI:30616"/>
        <dbReference type="ChEBI" id="CHEBI:61977"/>
        <dbReference type="ChEBI" id="CHEBI:456216"/>
        <dbReference type="EC" id="2.7.12.2"/>
    </reaction>
</comment>
<keyword evidence="15" id="KW-1185">Reference proteome</keyword>
<dbReference type="InterPro" id="IPR011009">
    <property type="entry name" value="Kinase-like_dom_sf"/>
</dbReference>
<feature type="region of interest" description="Disordered" evidence="12">
    <location>
        <begin position="1"/>
        <end position="32"/>
    </location>
</feature>
<keyword evidence="1" id="KW-0808">Transferase</keyword>
<dbReference type="PROSITE" id="PS00107">
    <property type="entry name" value="PROTEIN_KINASE_ATP"/>
    <property type="match status" value="1"/>
</dbReference>
<keyword evidence="11" id="KW-0723">Serine/threonine-protein kinase</keyword>
<proteinExistence type="inferred from homology"/>
<dbReference type="SMART" id="SM00220">
    <property type="entry name" value="S_TKc"/>
    <property type="match status" value="1"/>
</dbReference>
<dbReference type="InterPro" id="IPR008271">
    <property type="entry name" value="Ser/Thr_kinase_AS"/>
</dbReference>
<evidence type="ECO:0000256" key="11">
    <source>
        <dbReference type="RuleBase" id="RU000304"/>
    </source>
</evidence>
<dbReference type="PANTHER" id="PTHR48013:SF9">
    <property type="entry name" value="DUAL SPECIFICITY MITOGEN-ACTIVATED PROTEIN KINASE KINASE 5"/>
    <property type="match status" value="1"/>
</dbReference>
<organism evidence="14 15">
    <name type="scientific">Acorus gramineus</name>
    <name type="common">Dwarf sweet flag</name>
    <dbReference type="NCBI Taxonomy" id="55184"/>
    <lineage>
        <taxon>Eukaryota</taxon>
        <taxon>Viridiplantae</taxon>
        <taxon>Streptophyta</taxon>
        <taxon>Embryophyta</taxon>
        <taxon>Tracheophyta</taxon>
        <taxon>Spermatophyta</taxon>
        <taxon>Magnoliopsida</taxon>
        <taxon>Liliopsida</taxon>
        <taxon>Acoraceae</taxon>
        <taxon>Acorus</taxon>
    </lineage>
</organism>
<dbReference type="GO" id="GO:0005524">
    <property type="term" value="F:ATP binding"/>
    <property type="evidence" value="ECO:0007669"/>
    <property type="project" value="UniProtKB-UniRule"/>
</dbReference>
<evidence type="ECO:0000256" key="8">
    <source>
        <dbReference type="ARBA" id="ARBA00049299"/>
    </source>
</evidence>
<dbReference type="InterPro" id="IPR000719">
    <property type="entry name" value="Prot_kinase_dom"/>
</dbReference>
<reference evidence="14" key="2">
    <citation type="submission" date="2023-06" db="EMBL/GenBank/DDBJ databases">
        <authorList>
            <person name="Ma L."/>
            <person name="Liu K.-W."/>
            <person name="Li Z."/>
            <person name="Hsiao Y.-Y."/>
            <person name="Qi Y."/>
            <person name="Fu T."/>
            <person name="Tang G."/>
            <person name="Zhang D."/>
            <person name="Sun W.-H."/>
            <person name="Liu D.-K."/>
            <person name="Li Y."/>
            <person name="Chen G.-Z."/>
            <person name="Liu X.-D."/>
            <person name="Liao X.-Y."/>
            <person name="Jiang Y.-T."/>
            <person name="Yu X."/>
            <person name="Hao Y."/>
            <person name="Huang J."/>
            <person name="Zhao X.-W."/>
            <person name="Ke S."/>
            <person name="Chen Y.-Y."/>
            <person name="Wu W.-L."/>
            <person name="Hsu J.-L."/>
            <person name="Lin Y.-F."/>
            <person name="Huang M.-D."/>
            <person name="Li C.-Y."/>
            <person name="Huang L."/>
            <person name="Wang Z.-W."/>
            <person name="Zhao X."/>
            <person name="Zhong W.-Y."/>
            <person name="Peng D.-H."/>
            <person name="Ahmad S."/>
            <person name="Lan S."/>
            <person name="Zhang J.-S."/>
            <person name="Tsai W.-C."/>
            <person name="Van De Peer Y."/>
            <person name="Liu Z.-J."/>
        </authorList>
    </citation>
    <scope>NUCLEOTIDE SEQUENCE</scope>
    <source>
        <strain evidence="14">SCP</strain>
        <tissue evidence="14">Leaves</tissue>
    </source>
</reference>
<feature type="compositionally biased region" description="Pro residues" evidence="12">
    <location>
        <begin position="19"/>
        <end position="32"/>
    </location>
</feature>
<keyword evidence="4 10" id="KW-0067">ATP-binding</keyword>
<accession>A0AAV9AC50</accession>
<comment type="similarity">
    <text evidence="5">Belongs to the protein kinase superfamily. STE Ser/Thr protein kinase family. MAP kinase kinase subfamily.</text>
</comment>